<sequence length="502" mass="53961">MASSESSPHSAANTMRHALTWRDGVIFALNLPIGLFLTLGYTVGAIGGLTAICIWAAACVLAYLQNNLFAEMAGMFPDRSGGISVYAYEGWKRHFAPLGAIAAFGYWMGWSLSLSVEGVALGKLMQQAFFPHVTFALPLPTGHELSFEYLIAIAAIFSAWALNYFGVKVAAGVAKITGGLLVIGLIVLIAGPLLSSGADFDPARLSWTGSSSPFGWREITVWFYITAWTTYGSELCAGFAPEYKNPVKDTAKALRVSGLLILGLYIVLPYMVVGTIGEHTVGLNPVGYIGIAFHHILGGYAWLGQIPVMAAFVIAMMTATADGGRSLYGISRSGGTIRQLGVLNRYGVPGRALTTDMLINVLILLILGEPIAILLASNLGYLSAATLAVGAFVLLRRDRPGLPRPIRLTPVWIPIACALFVLNVFVIVIGTASPQLTGYGGPLETVAGVGILMFACVLWWYRQRVQDKTRIQWRIRDSDGAAPDQPDRPDQPRPRHDVTTTD</sequence>
<evidence type="ECO:0000256" key="4">
    <source>
        <dbReference type="ARBA" id="ARBA00022989"/>
    </source>
</evidence>
<reference evidence="8 9" key="1">
    <citation type="submission" date="2021-03" db="EMBL/GenBank/DDBJ databases">
        <title>Genomic Encyclopedia of Type Strains, Phase IV (KMG-IV): sequencing the most valuable type-strain genomes for metagenomic binning, comparative biology and taxonomic classification.</title>
        <authorList>
            <person name="Goeker M."/>
        </authorList>
    </citation>
    <scope>NUCLEOTIDE SEQUENCE [LARGE SCALE GENOMIC DNA]</scope>
    <source>
        <strain evidence="8 9">DSM 41954</strain>
    </source>
</reference>
<evidence type="ECO:0000256" key="1">
    <source>
        <dbReference type="ARBA" id="ARBA00004651"/>
    </source>
</evidence>
<feature type="region of interest" description="Disordered" evidence="6">
    <location>
        <begin position="476"/>
        <end position="502"/>
    </location>
</feature>
<dbReference type="RefSeq" id="WP_209468627.1">
    <property type="nucleotide sequence ID" value="NZ_BAABDR010000068.1"/>
</dbReference>
<feature type="transmembrane region" description="Helical" evidence="7">
    <location>
        <begin position="439"/>
        <end position="461"/>
    </location>
</feature>
<comment type="caution">
    <text evidence="8">The sequence shown here is derived from an EMBL/GenBank/DDBJ whole genome shotgun (WGS) entry which is preliminary data.</text>
</comment>
<organism evidence="8 9">
    <name type="scientific">Streptomyces iranensis</name>
    <dbReference type="NCBI Taxonomy" id="576784"/>
    <lineage>
        <taxon>Bacteria</taxon>
        <taxon>Bacillati</taxon>
        <taxon>Actinomycetota</taxon>
        <taxon>Actinomycetes</taxon>
        <taxon>Kitasatosporales</taxon>
        <taxon>Streptomycetaceae</taxon>
        <taxon>Streptomyces</taxon>
        <taxon>Streptomyces violaceusniger group</taxon>
    </lineage>
</organism>
<feature type="transmembrane region" description="Helical" evidence="7">
    <location>
        <begin position="373"/>
        <end position="395"/>
    </location>
</feature>
<feature type="transmembrane region" description="Helical" evidence="7">
    <location>
        <begin position="149"/>
        <end position="167"/>
    </location>
</feature>
<keyword evidence="2" id="KW-1003">Cell membrane</keyword>
<evidence type="ECO:0000256" key="6">
    <source>
        <dbReference type="SAM" id="MobiDB-lite"/>
    </source>
</evidence>
<comment type="subcellular location">
    <subcellularLocation>
        <location evidence="1">Cell membrane</location>
        <topology evidence="1">Multi-pass membrane protein</topology>
    </subcellularLocation>
</comment>
<feature type="transmembrane region" description="Helical" evidence="7">
    <location>
        <begin position="411"/>
        <end position="433"/>
    </location>
</feature>
<dbReference type="Pfam" id="PF13520">
    <property type="entry name" value="AA_permease_2"/>
    <property type="match status" value="1"/>
</dbReference>
<dbReference type="PANTHER" id="PTHR42770">
    <property type="entry name" value="AMINO ACID TRANSPORTER-RELATED"/>
    <property type="match status" value="1"/>
</dbReference>
<keyword evidence="9" id="KW-1185">Reference proteome</keyword>
<protein>
    <submittedName>
        <fullName evidence="8">Amino acid transporter</fullName>
    </submittedName>
</protein>
<dbReference type="Proteomes" id="UP000756710">
    <property type="component" value="Unassembled WGS sequence"/>
</dbReference>
<feature type="transmembrane region" description="Helical" evidence="7">
    <location>
        <begin position="95"/>
        <end position="116"/>
    </location>
</feature>
<feature type="transmembrane region" description="Helical" evidence="7">
    <location>
        <begin position="45"/>
        <end position="64"/>
    </location>
</feature>
<keyword evidence="5 7" id="KW-0472">Membrane</keyword>
<evidence type="ECO:0000256" key="3">
    <source>
        <dbReference type="ARBA" id="ARBA00022692"/>
    </source>
</evidence>
<feature type="transmembrane region" description="Helical" evidence="7">
    <location>
        <begin position="253"/>
        <end position="273"/>
    </location>
</feature>
<dbReference type="Gene3D" id="1.20.1740.10">
    <property type="entry name" value="Amino acid/polyamine transporter I"/>
    <property type="match status" value="1"/>
</dbReference>
<evidence type="ECO:0000256" key="5">
    <source>
        <dbReference type="ARBA" id="ARBA00023136"/>
    </source>
</evidence>
<feature type="transmembrane region" description="Helical" evidence="7">
    <location>
        <begin position="285"/>
        <end position="303"/>
    </location>
</feature>
<dbReference type="PIRSF" id="PIRSF006060">
    <property type="entry name" value="AA_transporter"/>
    <property type="match status" value="1"/>
</dbReference>
<accession>A0ABS4MMM9</accession>
<feature type="transmembrane region" description="Helical" evidence="7">
    <location>
        <begin position="348"/>
        <end position="367"/>
    </location>
</feature>
<keyword evidence="3 7" id="KW-0812">Transmembrane</keyword>
<dbReference type="InterPro" id="IPR050367">
    <property type="entry name" value="APC_superfamily"/>
</dbReference>
<evidence type="ECO:0000313" key="8">
    <source>
        <dbReference type="EMBL" id="MBP2060967.1"/>
    </source>
</evidence>
<dbReference type="InterPro" id="IPR002293">
    <property type="entry name" value="AA/rel_permease1"/>
</dbReference>
<gene>
    <name evidence="8" type="ORF">J2Z30_001969</name>
</gene>
<name>A0ABS4MMM9_9ACTN</name>
<dbReference type="PANTHER" id="PTHR42770:SF11">
    <property type="entry name" value="INNER MEMBRANE TRANSPORT PROTEIN YBAT"/>
    <property type="match status" value="1"/>
</dbReference>
<feature type="transmembrane region" description="Helical" evidence="7">
    <location>
        <begin position="179"/>
        <end position="198"/>
    </location>
</feature>
<evidence type="ECO:0000256" key="7">
    <source>
        <dbReference type="SAM" id="Phobius"/>
    </source>
</evidence>
<dbReference type="EMBL" id="JAGGLR010000004">
    <property type="protein sequence ID" value="MBP2060967.1"/>
    <property type="molecule type" value="Genomic_DNA"/>
</dbReference>
<evidence type="ECO:0000313" key="9">
    <source>
        <dbReference type="Proteomes" id="UP000756710"/>
    </source>
</evidence>
<proteinExistence type="predicted"/>
<evidence type="ECO:0000256" key="2">
    <source>
        <dbReference type="ARBA" id="ARBA00022475"/>
    </source>
</evidence>
<keyword evidence="4 7" id="KW-1133">Transmembrane helix</keyword>